<organism evidence="7 8">
    <name type="scientific">Bariatricus massiliensis</name>
    <dbReference type="NCBI Taxonomy" id="1745713"/>
    <lineage>
        <taxon>Bacteria</taxon>
        <taxon>Bacillati</taxon>
        <taxon>Bacillota</taxon>
        <taxon>Clostridia</taxon>
        <taxon>Lachnospirales</taxon>
        <taxon>Lachnospiraceae</taxon>
        <taxon>Bariatricus</taxon>
    </lineage>
</organism>
<gene>
    <name evidence="7" type="ORF">LIZ65_04060</name>
</gene>
<dbReference type="Pfam" id="PF17820">
    <property type="entry name" value="PDZ_6"/>
    <property type="match status" value="1"/>
</dbReference>
<dbReference type="Pfam" id="PF03572">
    <property type="entry name" value="Peptidase_S41"/>
    <property type="match status" value="1"/>
</dbReference>
<dbReference type="Gene3D" id="3.90.226.10">
    <property type="entry name" value="2-enoyl-CoA Hydratase, Chain A, domain 1"/>
    <property type="match status" value="1"/>
</dbReference>
<dbReference type="Proteomes" id="UP001299546">
    <property type="component" value="Unassembled WGS sequence"/>
</dbReference>
<dbReference type="NCBIfam" id="TIGR00225">
    <property type="entry name" value="prc"/>
    <property type="match status" value="1"/>
</dbReference>
<dbReference type="Gene3D" id="2.30.42.10">
    <property type="match status" value="1"/>
</dbReference>
<comment type="caution">
    <text evidence="7">The sequence shown here is derived from an EMBL/GenBank/DDBJ whole genome shotgun (WGS) entry which is preliminary data.</text>
</comment>
<keyword evidence="8" id="KW-1185">Reference proteome</keyword>
<evidence type="ECO:0000256" key="2">
    <source>
        <dbReference type="ARBA" id="ARBA00022670"/>
    </source>
</evidence>
<reference evidence="7 8" key="1">
    <citation type="submission" date="2021-10" db="EMBL/GenBank/DDBJ databases">
        <title>Collection of gut derived symbiotic bacterial strains cultured from healthy donors.</title>
        <authorList>
            <person name="Lin H."/>
            <person name="Littmann E."/>
            <person name="Kohout C."/>
            <person name="Pamer E.G."/>
        </authorList>
    </citation>
    <scope>NUCLEOTIDE SEQUENCE [LARGE SCALE GENOMIC DNA]</scope>
    <source>
        <strain evidence="7 8">DFI.1.165</strain>
    </source>
</reference>
<dbReference type="SUPFAM" id="SSF50156">
    <property type="entry name" value="PDZ domain-like"/>
    <property type="match status" value="1"/>
</dbReference>
<keyword evidence="4 5" id="KW-0720">Serine protease</keyword>
<evidence type="ECO:0000313" key="7">
    <source>
        <dbReference type="EMBL" id="MCB7386453.1"/>
    </source>
</evidence>
<dbReference type="SUPFAM" id="SSF52096">
    <property type="entry name" value="ClpP/crotonase"/>
    <property type="match status" value="1"/>
</dbReference>
<proteinExistence type="inferred from homology"/>
<dbReference type="CDD" id="cd07560">
    <property type="entry name" value="Peptidase_S41_CPP"/>
    <property type="match status" value="1"/>
</dbReference>
<dbReference type="PROSITE" id="PS50106">
    <property type="entry name" value="PDZ"/>
    <property type="match status" value="1"/>
</dbReference>
<keyword evidence="3 5" id="KW-0378">Hydrolase</keyword>
<dbReference type="PANTHER" id="PTHR32060:SF30">
    <property type="entry name" value="CARBOXY-TERMINAL PROCESSING PROTEASE CTPA"/>
    <property type="match status" value="1"/>
</dbReference>
<dbReference type="SMART" id="SM00228">
    <property type="entry name" value="PDZ"/>
    <property type="match status" value="1"/>
</dbReference>
<sequence>MEDKKRHFWQGALCGALAMFLIGAASLGAVHFAGMDVLLKTEADAEVGADAQKKLKALKKLIDEKYLYSDEVDDTSLTEGLYAGYINALNDPYSIYYDEEEAKSFKESTSGEYSGIGVVMSKNLNTNIVTAVQVYEDSPAETAGIRENDIIYKVNGEEVTDLEIAEVAARVKGTEGTQVDITLIRNDTGEEETVTVTRGKVEARTVSSEMKEEQIGYIRVTEFDSVTYDQFAQALSDLEAQGMEGLIVDLRNNPGGNLLTTANMLDLLLPEGIIVYTQDKNGEKSVLSSDDEHQFTKPLAVLVNGNSASASEIFAGAVQDYGLGAIVGTTTYGKGIVQEVITLDDGSLVKLTTAEYYTPNGRNIHKKGIEPDVAVEYEVNAEDKDADNQLDAAITEIKNKKGNAD</sequence>
<comment type="similarity">
    <text evidence="1 5">Belongs to the peptidase S41A family.</text>
</comment>
<evidence type="ECO:0000259" key="6">
    <source>
        <dbReference type="PROSITE" id="PS50106"/>
    </source>
</evidence>
<feature type="domain" description="PDZ" evidence="6">
    <location>
        <begin position="102"/>
        <end position="174"/>
    </location>
</feature>
<dbReference type="RefSeq" id="WP_066736907.1">
    <property type="nucleotide sequence ID" value="NZ_JAJCIQ010000002.1"/>
</dbReference>
<evidence type="ECO:0000313" key="8">
    <source>
        <dbReference type="Proteomes" id="UP001299546"/>
    </source>
</evidence>
<evidence type="ECO:0000256" key="3">
    <source>
        <dbReference type="ARBA" id="ARBA00022801"/>
    </source>
</evidence>
<keyword evidence="2 5" id="KW-0645">Protease</keyword>
<dbReference type="SMART" id="SM00245">
    <property type="entry name" value="TSPc"/>
    <property type="match status" value="1"/>
</dbReference>
<evidence type="ECO:0000256" key="5">
    <source>
        <dbReference type="RuleBase" id="RU004404"/>
    </source>
</evidence>
<name>A0ABS8DDJ4_9FIRM</name>
<dbReference type="CDD" id="cd06782">
    <property type="entry name" value="cpPDZ_CPP-like"/>
    <property type="match status" value="1"/>
</dbReference>
<accession>A0ABS8DDJ4</accession>
<dbReference type="InterPro" id="IPR001478">
    <property type="entry name" value="PDZ"/>
</dbReference>
<dbReference type="EMBL" id="JAJCIS010000002">
    <property type="protein sequence ID" value="MCB7386453.1"/>
    <property type="molecule type" value="Genomic_DNA"/>
</dbReference>
<dbReference type="InterPro" id="IPR055210">
    <property type="entry name" value="CtpA/B_N"/>
</dbReference>
<dbReference type="Gene3D" id="3.30.750.44">
    <property type="match status" value="1"/>
</dbReference>
<dbReference type="InterPro" id="IPR005151">
    <property type="entry name" value="Tail-specific_protease"/>
</dbReference>
<dbReference type="InterPro" id="IPR004447">
    <property type="entry name" value="Peptidase_S41A"/>
</dbReference>
<dbReference type="InterPro" id="IPR041489">
    <property type="entry name" value="PDZ_6"/>
</dbReference>
<dbReference type="PANTHER" id="PTHR32060">
    <property type="entry name" value="TAIL-SPECIFIC PROTEASE"/>
    <property type="match status" value="1"/>
</dbReference>
<protein>
    <submittedName>
        <fullName evidence="7">S41 family peptidase</fullName>
    </submittedName>
</protein>
<evidence type="ECO:0000256" key="1">
    <source>
        <dbReference type="ARBA" id="ARBA00009179"/>
    </source>
</evidence>
<dbReference type="InterPro" id="IPR029045">
    <property type="entry name" value="ClpP/crotonase-like_dom_sf"/>
</dbReference>
<dbReference type="InterPro" id="IPR036034">
    <property type="entry name" value="PDZ_sf"/>
</dbReference>
<dbReference type="Pfam" id="PF22694">
    <property type="entry name" value="CtpB_N-like"/>
    <property type="match status" value="1"/>
</dbReference>
<evidence type="ECO:0000256" key="4">
    <source>
        <dbReference type="ARBA" id="ARBA00022825"/>
    </source>
</evidence>